<dbReference type="HAMAP" id="MF_01320_B">
    <property type="entry name" value="Ribosomal_uL2_B"/>
    <property type="match status" value="1"/>
</dbReference>
<dbReference type="FunFam" id="2.30.30.30:FF:000001">
    <property type="entry name" value="50S ribosomal protein L2"/>
    <property type="match status" value="1"/>
</dbReference>
<dbReference type="InterPro" id="IPR014726">
    <property type="entry name" value="Ribosomal_uL2_dom3"/>
</dbReference>
<dbReference type="Gene3D" id="4.10.950.10">
    <property type="entry name" value="Ribosomal protein L2, domain 3"/>
    <property type="match status" value="1"/>
</dbReference>
<dbReference type="PROSITE" id="PS00467">
    <property type="entry name" value="RIBOSOMAL_L2"/>
    <property type="match status" value="1"/>
</dbReference>
<evidence type="ECO:0000259" key="7">
    <source>
        <dbReference type="SMART" id="SM01382"/>
    </source>
</evidence>
<dbReference type="Proteomes" id="UP000233387">
    <property type="component" value="Unassembled WGS sequence"/>
</dbReference>
<evidence type="ECO:0000256" key="5">
    <source>
        <dbReference type="HAMAP-Rule" id="MF_01320"/>
    </source>
</evidence>
<keyword evidence="10" id="KW-1185">Reference proteome</keyword>
<evidence type="ECO:0000256" key="2">
    <source>
        <dbReference type="ARBA" id="ARBA00022980"/>
    </source>
</evidence>
<dbReference type="AlphaFoldDB" id="A0A2N3IDD4"/>
<dbReference type="Gene3D" id="2.30.30.30">
    <property type="match status" value="1"/>
</dbReference>
<feature type="compositionally biased region" description="Basic residues" evidence="6">
    <location>
        <begin position="244"/>
        <end position="274"/>
    </location>
</feature>
<dbReference type="InterPro" id="IPR012340">
    <property type="entry name" value="NA-bd_OB-fold"/>
</dbReference>
<feature type="domain" description="Large ribosomal subunit protein uL2 RNA-binding" evidence="8">
    <location>
        <begin position="42"/>
        <end position="118"/>
    </location>
</feature>
<dbReference type="SUPFAM" id="SSF50249">
    <property type="entry name" value="Nucleic acid-binding proteins"/>
    <property type="match status" value="1"/>
</dbReference>
<dbReference type="Pfam" id="PF03947">
    <property type="entry name" value="Ribosomal_L2_C"/>
    <property type="match status" value="1"/>
</dbReference>
<evidence type="ECO:0000313" key="9">
    <source>
        <dbReference type="EMBL" id="PKQ68310.1"/>
    </source>
</evidence>
<evidence type="ECO:0000256" key="4">
    <source>
        <dbReference type="ARBA" id="ARBA00035242"/>
    </source>
</evidence>
<dbReference type="NCBIfam" id="TIGR01171">
    <property type="entry name" value="rplB_bact"/>
    <property type="match status" value="1"/>
</dbReference>
<keyword evidence="3 5" id="KW-0687">Ribonucleoprotein</keyword>
<dbReference type="InterPro" id="IPR022671">
    <property type="entry name" value="Ribosomal_uL2_CS"/>
</dbReference>
<evidence type="ECO:0000256" key="3">
    <source>
        <dbReference type="ARBA" id="ARBA00023274"/>
    </source>
</evidence>
<reference evidence="9 10" key="1">
    <citation type="submission" date="2017-06" db="EMBL/GenBank/DDBJ databases">
        <title>Raineya orbicola gen. nov., sp. nov. a slightly thermophilic bacterium of the phylum Bacteroidetes and the description of Raineyaceae fam. nov.</title>
        <authorList>
            <person name="Albuquerque L."/>
            <person name="Polonia A.R.M."/>
            <person name="Barroso C."/>
            <person name="Froufe H.J.C."/>
            <person name="Lage O."/>
            <person name="Lobo-Da-Cunha A."/>
            <person name="Egas C."/>
            <person name="Da Costa M.S."/>
        </authorList>
    </citation>
    <scope>NUCLEOTIDE SEQUENCE [LARGE SCALE GENOMIC DNA]</scope>
    <source>
        <strain evidence="9 10">SPSPC-11</strain>
    </source>
</reference>
<organism evidence="9 10">
    <name type="scientific">Raineya orbicola</name>
    <dbReference type="NCBI Taxonomy" id="2016530"/>
    <lineage>
        <taxon>Bacteria</taxon>
        <taxon>Pseudomonadati</taxon>
        <taxon>Bacteroidota</taxon>
        <taxon>Cytophagia</taxon>
        <taxon>Cytophagales</taxon>
        <taxon>Raineyaceae</taxon>
        <taxon>Raineya</taxon>
    </lineage>
</organism>
<comment type="caution">
    <text evidence="9">The sequence shown here is derived from an EMBL/GenBank/DDBJ whole genome shotgun (WGS) entry which is preliminary data.</text>
</comment>
<dbReference type="GO" id="GO:0002181">
    <property type="term" value="P:cytoplasmic translation"/>
    <property type="evidence" value="ECO:0007669"/>
    <property type="project" value="TreeGrafter"/>
</dbReference>
<evidence type="ECO:0000256" key="1">
    <source>
        <dbReference type="ARBA" id="ARBA00005636"/>
    </source>
</evidence>
<dbReference type="InterPro" id="IPR022666">
    <property type="entry name" value="Ribosomal_uL2_RNA-bd_dom"/>
</dbReference>
<dbReference type="SUPFAM" id="SSF50104">
    <property type="entry name" value="Translation proteins SH3-like domain"/>
    <property type="match status" value="1"/>
</dbReference>
<dbReference type="FunFam" id="2.40.50.140:FF:000003">
    <property type="entry name" value="50S ribosomal protein L2"/>
    <property type="match status" value="1"/>
</dbReference>
<dbReference type="RefSeq" id="WP_101358944.1">
    <property type="nucleotide sequence ID" value="NZ_NKXO01000025.1"/>
</dbReference>
<feature type="region of interest" description="Disordered" evidence="6">
    <location>
        <begin position="222"/>
        <end position="274"/>
    </location>
</feature>
<dbReference type="PANTHER" id="PTHR13691">
    <property type="entry name" value="RIBOSOMAL PROTEIN L2"/>
    <property type="match status" value="1"/>
</dbReference>
<dbReference type="InterPro" id="IPR002171">
    <property type="entry name" value="Ribosomal_uL2"/>
</dbReference>
<dbReference type="InterPro" id="IPR022669">
    <property type="entry name" value="Ribosomal_uL2_C"/>
</dbReference>
<keyword evidence="5" id="KW-0699">rRNA-binding</keyword>
<dbReference type="GO" id="GO:0019843">
    <property type="term" value="F:rRNA binding"/>
    <property type="evidence" value="ECO:0007669"/>
    <property type="project" value="UniProtKB-UniRule"/>
</dbReference>
<dbReference type="Gene3D" id="2.40.50.140">
    <property type="entry name" value="Nucleic acid-binding proteins"/>
    <property type="match status" value="1"/>
</dbReference>
<dbReference type="InterPro" id="IPR014722">
    <property type="entry name" value="Rib_uL2_dom2"/>
</dbReference>
<dbReference type="FunFam" id="4.10.950.10:FF:000001">
    <property type="entry name" value="50S ribosomal protein L2"/>
    <property type="match status" value="1"/>
</dbReference>
<accession>A0A2N3IDD4</accession>
<evidence type="ECO:0000313" key="10">
    <source>
        <dbReference type="Proteomes" id="UP000233387"/>
    </source>
</evidence>
<keyword evidence="2 5" id="KW-0689">Ribosomal protein</keyword>
<sequence length="274" mass="30224">MAVKKLKPVTPGQRFRIAPVFTEITKTEPEKSLLAPLKKTGGRNNQGKMTMRYIGGGHKRRYRIIDFKRDKFDVSAQVLSIEYDPNRTAYIALVQYEDGEKRYIIAPEGLKVGMTIKSGKNVAPDLGNALPLGEMPLGTIVHNIEFKPGKGGGLARSAGAYAQVLAKDERYVTLKLPSGEMRMVLATCMATVGKVSNADHMNEQIGKAGRKRWMGIRPRTRGVAMNPVDHPMGGGEGRASGGHPRSRKGLLAKGKKTRNKKKYSTRLIISRRKK</sequence>
<feature type="domain" description="Large ribosomal subunit protein uL2 C-terminal" evidence="7">
    <location>
        <begin position="124"/>
        <end position="251"/>
    </location>
</feature>
<dbReference type="SMART" id="SM01382">
    <property type="entry name" value="Ribosomal_L2_C"/>
    <property type="match status" value="1"/>
</dbReference>
<comment type="subunit">
    <text evidence="5">Part of the 50S ribosomal subunit. Forms a bridge to the 30S subunit in the 70S ribosome.</text>
</comment>
<dbReference type="EMBL" id="NKXO01000025">
    <property type="protein sequence ID" value="PKQ68310.1"/>
    <property type="molecule type" value="Genomic_DNA"/>
</dbReference>
<dbReference type="OrthoDB" id="9778722at2"/>
<evidence type="ECO:0000259" key="8">
    <source>
        <dbReference type="SMART" id="SM01383"/>
    </source>
</evidence>
<gene>
    <name evidence="5" type="primary">rplB</name>
    <name evidence="9" type="ORF">Rain11_1674</name>
</gene>
<dbReference type="GO" id="GO:0016740">
    <property type="term" value="F:transferase activity"/>
    <property type="evidence" value="ECO:0007669"/>
    <property type="project" value="InterPro"/>
</dbReference>
<comment type="function">
    <text evidence="5">One of the primary rRNA binding proteins. Required for association of the 30S and 50S subunits to form the 70S ribosome, for tRNA binding and peptide bond formation. It has been suggested to have peptidyltransferase activity; this is somewhat controversial. Makes several contacts with the 16S rRNA in the 70S ribosome.</text>
</comment>
<dbReference type="SMART" id="SM01383">
    <property type="entry name" value="Ribosomal_L2"/>
    <property type="match status" value="1"/>
</dbReference>
<keyword evidence="5" id="KW-0694">RNA-binding</keyword>
<dbReference type="PIRSF" id="PIRSF002158">
    <property type="entry name" value="Ribosomal_L2"/>
    <property type="match status" value="1"/>
</dbReference>
<dbReference type="GO" id="GO:0003735">
    <property type="term" value="F:structural constituent of ribosome"/>
    <property type="evidence" value="ECO:0007669"/>
    <property type="project" value="InterPro"/>
</dbReference>
<dbReference type="InterPro" id="IPR008991">
    <property type="entry name" value="Translation_prot_SH3-like_sf"/>
</dbReference>
<evidence type="ECO:0000256" key="6">
    <source>
        <dbReference type="SAM" id="MobiDB-lite"/>
    </source>
</evidence>
<dbReference type="InterPro" id="IPR005880">
    <property type="entry name" value="Ribosomal_uL2_bac/org-type"/>
</dbReference>
<dbReference type="GO" id="GO:0015934">
    <property type="term" value="C:large ribosomal subunit"/>
    <property type="evidence" value="ECO:0007669"/>
    <property type="project" value="InterPro"/>
</dbReference>
<protein>
    <recommendedName>
        <fullName evidence="4 5">Large ribosomal subunit protein uL2</fullName>
    </recommendedName>
</protein>
<proteinExistence type="inferred from homology"/>
<name>A0A2N3IDD4_9BACT</name>
<dbReference type="PANTHER" id="PTHR13691:SF5">
    <property type="entry name" value="LARGE RIBOSOMAL SUBUNIT PROTEIN UL2M"/>
    <property type="match status" value="1"/>
</dbReference>
<dbReference type="Pfam" id="PF00181">
    <property type="entry name" value="Ribosomal_L2_N"/>
    <property type="match status" value="1"/>
</dbReference>
<comment type="similarity">
    <text evidence="1 5">Belongs to the universal ribosomal protein uL2 family.</text>
</comment>